<keyword evidence="1" id="KW-0378">Hydrolase</keyword>
<dbReference type="EMBL" id="JANBUK010000165">
    <property type="protein sequence ID" value="KAJ2791326.1"/>
    <property type="molecule type" value="Genomic_DNA"/>
</dbReference>
<dbReference type="EC" id="3.6.1.17" evidence="1"/>
<reference evidence="1" key="1">
    <citation type="submission" date="2022-07" db="EMBL/GenBank/DDBJ databases">
        <title>Phylogenomic reconstructions and comparative analyses of Kickxellomycotina fungi.</title>
        <authorList>
            <person name="Reynolds N.K."/>
            <person name="Stajich J.E."/>
            <person name="Barry K."/>
            <person name="Grigoriev I.V."/>
            <person name="Crous P."/>
            <person name="Smith M.E."/>
        </authorList>
    </citation>
    <scope>NUCLEOTIDE SEQUENCE</scope>
    <source>
        <strain evidence="1">BCRC 34191</strain>
    </source>
</reference>
<comment type="caution">
    <text evidence="1">The sequence shown here is derived from an EMBL/GenBank/DDBJ whole genome shotgun (WGS) entry which is preliminary data.</text>
</comment>
<accession>A0ACC1KLI6</accession>
<proteinExistence type="predicted"/>
<name>A0ACC1KLI6_9FUNG</name>
<sequence length="318" mass="34064">MYVDCRVGNGGDDNARNVGTRVQRPIHIVRQEHVATIQSMFPDIPEAAIRADLARTGSPAVTSDNILRNGGTLPPPPATQAEQRAEAASGLNATADVTNRGRQGTAVSGMLGAGAVSSGVSLNATQSPLATRLGVSKAIDSGPLPAPPPKVWETDSEKRADILRKRKEFMLMEARKKYQERLDKAKAGPSGSALAESGTSIPSVKLLETATTFAFLDIGPLSEGHALVIPKFHAEKMHQLPDEFLADAMPVAKKIAVALGADNYNILQNNGRLAHQQVMHVHFHVIPKPSADKGLNMEWNAETADVERLKDLAKNMKL</sequence>
<dbReference type="Proteomes" id="UP001140066">
    <property type="component" value="Unassembled WGS sequence"/>
</dbReference>
<evidence type="ECO:0000313" key="1">
    <source>
        <dbReference type="EMBL" id="KAJ2791326.1"/>
    </source>
</evidence>
<evidence type="ECO:0000313" key="2">
    <source>
        <dbReference type="Proteomes" id="UP001140066"/>
    </source>
</evidence>
<organism evidence="1 2">
    <name type="scientific">Coemansia linderi</name>
    <dbReference type="NCBI Taxonomy" id="2663919"/>
    <lineage>
        <taxon>Eukaryota</taxon>
        <taxon>Fungi</taxon>
        <taxon>Fungi incertae sedis</taxon>
        <taxon>Zoopagomycota</taxon>
        <taxon>Kickxellomycotina</taxon>
        <taxon>Kickxellomycetes</taxon>
        <taxon>Kickxellales</taxon>
        <taxon>Kickxellaceae</taxon>
        <taxon>Coemansia</taxon>
    </lineage>
</organism>
<gene>
    <name evidence="1" type="primary">HNT1</name>
    <name evidence="1" type="ORF">GGI18_001210</name>
</gene>
<protein>
    <submittedName>
        <fullName evidence="1">Adenosine 5'-monophosphoramidase</fullName>
        <ecNumber evidence="1">3.6.1.17</ecNumber>
    </submittedName>
</protein>
<keyword evidence="2" id="KW-1185">Reference proteome</keyword>